<evidence type="ECO:0000313" key="3">
    <source>
        <dbReference type="EMBL" id="SDD68128.1"/>
    </source>
</evidence>
<sequence length="358" mass="42226">MKTLWIVIIISLSFLFMDEEEFYTLEDFGKVEKIDVHTHIWTDRKTFVDQAKKDNFRMLNIVVDLSKGQEYVEKQFDYCAVQKKAHPDEFEIAASFSIADWDDPDFTKNTIVYLDKCFADGAIAVKVWKNIGMVFRDKNNELVMVDNPKLDPIFDHLAKRKIPLLGHLGEPQNCWLPLDEMTVNNDREYFKEHPEYHMYKHPELPSYQEQIAARDRMLEKHPDLVFMGAHMGSLEWSVDELAKRLDKFPNMSVDLAARLGQVFYQTIQDRRKVRDFFIKYQDRILYATDKADDGDENPVALQKDIHDRWLQDWRFFVTDDTMRSERVNGEFAGLKLPKEAVDKIFSQNAKKWLGMFAD</sequence>
<evidence type="ECO:0000259" key="2">
    <source>
        <dbReference type="Pfam" id="PF04909"/>
    </source>
</evidence>
<dbReference type="InterPro" id="IPR032465">
    <property type="entry name" value="ACMSD"/>
</dbReference>
<dbReference type="Pfam" id="PF04909">
    <property type="entry name" value="Amidohydro_2"/>
    <property type="match status" value="1"/>
</dbReference>
<proteinExistence type="predicted"/>
<gene>
    <name evidence="3" type="ORF">SAMN05421636_101395</name>
</gene>
<dbReference type="STRING" id="641691.SAMN05421636_101395"/>
<dbReference type="OrthoDB" id="644687at2"/>
<evidence type="ECO:0000313" key="4">
    <source>
        <dbReference type="Proteomes" id="UP000199109"/>
    </source>
</evidence>
<keyword evidence="3" id="KW-0378">Hydrolase</keyword>
<dbReference type="GO" id="GO:0016787">
    <property type="term" value="F:hydrolase activity"/>
    <property type="evidence" value="ECO:0007669"/>
    <property type="project" value="UniProtKB-KW"/>
</dbReference>
<dbReference type="Gene3D" id="3.20.20.140">
    <property type="entry name" value="Metal-dependent hydrolases"/>
    <property type="match status" value="1"/>
</dbReference>
<keyword evidence="4" id="KW-1185">Reference proteome</keyword>
<dbReference type="AlphaFoldDB" id="A0A1G6WQJ0"/>
<evidence type="ECO:0000256" key="1">
    <source>
        <dbReference type="ARBA" id="ARBA00023239"/>
    </source>
</evidence>
<feature type="domain" description="Amidohydrolase-related" evidence="2">
    <location>
        <begin position="96"/>
        <end position="354"/>
    </location>
</feature>
<accession>A0A1G6WQJ0</accession>
<dbReference type="PANTHER" id="PTHR21240">
    <property type="entry name" value="2-AMINO-3-CARBOXYLMUCONATE-6-SEMIALDEHYDE DECARBOXYLASE"/>
    <property type="match status" value="1"/>
</dbReference>
<dbReference type="RefSeq" id="WP_091865162.1">
    <property type="nucleotide sequence ID" value="NZ_FNAO01000001.1"/>
</dbReference>
<dbReference type="EMBL" id="FNAO01000001">
    <property type="protein sequence ID" value="SDD68128.1"/>
    <property type="molecule type" value="Genomic_DNA"/>
</dbReference>
<organism evidence="3 4">
    <name type="scientific">Pricia antarctica</name>
    <dbReference type="NCBI Taxonomy" id="641691"/>
    <lineage>
        <taxon>Bacteria</taxon>
        <taxon>Pseudomonadati</taxon>
        <taxon>Bacteroidota</taxon>
        <taxon>Flavobacteriia</taxon>
        <taxon>Flavobacteriales</taxon>
        <taxon>Flavobacteriaceae</taxon>
        <taxon>Pricia</taxon>
    </lineage>
</organism>
<dbReference type="SUPFAM" id="SSF51556">
    <property type="entry name" value="Metallo-dependent hydrolases"/>
    <property type="match status" value="1"/>
</dbReference>
<dbReference type="InterPro" id="IPR006680">
    <property type="entry name" value="Amidohydro-rel"/>
</dbReference>
<name>A0A1G6WQJ0_9FLAO</name>
<reference evidence="3 4" key="1">
    <citation type="submission" date="2016-10" db="EMBL/GenBank/DDBJ databases">
        <authorList>
            <person name="de Groot N.N."/>
        </authorList>
    </citation>
    <scope>NUCLEOTIDE SEQUENCE [LARGE SCALE GENOMIC DNA]</scope>
    <source>
        <strain evidence="3 4">DSM 23421</strain>
    </source>
</reference>
<dbReference type="GO" id="GO:0016831">
    <property type="term" value="F:carboxy-lyase activity"/>
    <property type="evidence" value="ECO:0007669"/>
    <property type="project" value="InterPro"/>
</dbReference>
<protein>
    <submittedName>
        <fullName evidence="3">Amidohydrolase</fullName>
    </submittedName>
</protein>
<dbReference type="GO" id="GO:0019748">
    <property type="term" value="P:secondary metabolic process"/>
    <property type="evidence" value="ECO:0007669"/>
    <property type="project" value="TreeGrafter"/>
</dbReference>
<dbReference type="PANTHER" id="PTHR21240:SF28">
    <property type="entry name" value="ISO-OROTATE DECARBOXYLASE (EUROFUNG)"/>
    <property type="match status" value="1"/>
</dbReference>
<keyword evidence="1" id="KW-0456">Lyase</keyword>
<dbReference type="GO" id="GO:0005737">
    <property type="term" value="C:cytoplasm"/>
    <property type="evidence" value="ECO:0007669"/>
    <property type="project" value="TreeGrafter"/>
</dbReference>
<dbReference type="InterPro" id="IPR032466">
    <property type="entry name" value="Metal_Hydrolase"/>
</dbReference>
<dbReference type="Proteomes" id="UP000199109">
    <property type="component" value="Unassembled WGS sequence"/>
</dbReference>